<organism evidence="2 3">
    <name type="scientific">Carnobacterium divergens DSM 20623</name>
    <dbReference type="NCBI Taxonomy" id="1449336"/>
    <lineage>
        <taxon>Bacteria</taxon>
        <taxon>Bacillati</taxon>
        <taxon>Bacillota</taxon>
        <taxon>Bacilli</taxon>
        <taxon>Lactobacillales</taxon>
        <taxon>Carnobacteriaceae</taxon>
        <taxon>Carnobacterium</taxon>
    </lineage>
</organism>
<evidence type="ECO:0000313" key="2">
    <source>
        <dbReference type="EMBL" id="KRN57015.1"/>
    </source>
</evidence>
<dbReference type="InterPro" id="IPR013324">
    <property type="entry name" value="RNA_pol_sigma_r3/r4-like"/>
</dbReference>
<dbReference type="SUPFAM" id="SSF88659">
    <property type="entry name" value="Sigma3 and sigma4 domains of RNA polymerase sigma factors"/>
    <property type="match status" value="1"/>
</dbReference>
<dbReference type="SUPFAM" id="SSF53041">
    <property type="entry name" value="Resolvase-like"/>
    <property type="match status" value="1"/>
</dbReference>
<gene>
    <name evidence="2" type="ORF">IV74_GL000665</name>
</gene>
<accession>A0A0R2I553</accession>
<dbReference type="EMBL" id="JQBS01000017">
    <property type="protein sequence ID" value="KRN57015.1"/>
    <property type="molecule type" value="Genomic_DNA"/>
</dbReference>
<dbReference type="PROSITE" id="PS51736">
    <property type="entry name" value="RECOMBINASES_3"/>
    <property type="match status" value="1"/>
</dbReference>
<protein>
    <recommendedName>
        <fullName evidence="1">Resolvase/invertase-type recombinase catalytic domain-containing protein</fullName>
    </recommendedName>
</protein>
<keyword evidence="3" id="KW-1185">Reference proteome</keyword>
<dbReference type="Proteomes" id="UP000051658">
    <property type="component" value="Unassembled WGS sequence"/>
</dbReference>
<comment type="caution">
    <text evidence="2">The sequence shown here is derived from an EMBL/GenBank/DDBJ whole genome shotgun (WGS) entry which is preliminary data.</text>
</comment>
<dbReference type="GO" id="GO:0000150">
    <property type="term" value="F:DNA strand exchange activity"/>
    <property type="evidence" value="ECO:0007669"/>
    <property type="project" value="InterPro"/>
</dbReference>
<dbReference type="eggNOG" id="COG1961">
    <property type="taxonomic scope" value="Bacteria"/>
</dbReference>
<name>A0A0R2I553_CARDV</name>
<evidence type="ECO:0000259" key="1">
    <source>
        <dbReference type="PROSITE" id="PS51736"/>
    </source>
</evidence>
<dbReference type="InterPro" id="IPR036162">
    <property type="entry name" value="Resolvase-like_N_sf"/>
</dbReference>
<sequence length="78" mass="8634">MGAFAEMEAELIRERVISGLVAAKENGKTLGRPELTKQKKKALHLSNTTELSTKDIAKECQLSLSTVYNLISKKKMVN</sequence>
<proteinExistence type="predicted"/>
<dbReference type="GO" id="GO:0003677">
    <property type="term" value="F:DNA binding"/>
    <property type="evidence" value="ECO:0007669"/>
    <property type="project" value="InterPro"/>
</dbReference>
<evidence type="ECO:0000313" key="3">
    <source>
        <dbReference type="Proteomes" id="UP000051658"/>
    </source>
</evidence>
<reference evidence="2 3" key="1">
    <citation type="journal article" date="2015" name="Genome Announc.">
        <title>Expanding the biotechnology potential of lactobacilli through comparative genomics of 213 strains and associated genera.</title>
        <authorList>
            <person name="Sun Z."/>
            <person name="Harris H.M."/>
            <person name="McCann A."/>
            <person name="Guo C."/>
            <person name="Argimon S."/>
            <person name="Zhang W."/>
            <person name="Yang X."/>
            <person name="Jeffery I.B."/>
            <person name="Cooney J.C."/>
            <person name="Kagawa T.F."/>
            <person name="Liu W."/>
            <person name="Song Y."/>
            <person name="Salvetti E."/>
            <person name="Wrobel A."/>
            <person name="Rasinkangas P."/>
            <person name="Parkhill J."/>
            <person name="Rea M.C."/>
            <person name="O'Sullivan O."/>
            <person name="Ritari J."/>
            <person name="Douillard F.P."/>
            <person name="Paul Ross R."/>
            <person name="Yang R."/>
            <person name="Briner A.E."/>
            <person name="Felis G.E."/>
            <person name="de Vos W.M."/>
            <person name="Barrangou R."/>
            <person name="Klaenhammer T.R."/>
            <person name="Caufield P.W."/>
            <person name="Cui Y."/>
            <person name="Zhang H."/>
            <person name="O'Toole P.W."/>
        </authorList>
    </citation>
    <scope>NUCLEOTIDE SEQUENCE [LARGE SCALE GENOMIC DNA]</scope>
    <source>
        <strain evidence="2 3">DSM 20623</strain>
    </source>
</reference>
<dbReference type="PATRIC" id="fig|1449336.4.peg.680"/>
<dbReference type="AlphaFoldDB" id="A0A0R2I553"/>
<feature type="domain" description="Resolvase/invertase-type recombinase catalytic" evidence="1">
    <location>
        <begin position="1"/>
        <end position="27"/>
    </location>
</feature>
<dbReference type="InterPro" id="IPR006119">
    <property type="entry name" value="Resolv_N"/>
</dbReference>